<feature type="transmembrane region" description="Helical" evidence="2">
    <location>
        <begin position="163"/>
        <end position="184"/>
    </location>
</feature>
<keyword evidence="2" id="KW-1133">Transmembrane helix</keyword>
<dbReference type="PANTHER" id="PTHR12019:SF5">
    <property type="entry name" value="EMERIN (EMERY-DREIFUSS MUSCULAR DYSTROPHY)"/>
    <property type="match status" value="1"/>
</dbReference>
<accession>A0A5A9NWT2</accession>
<name>A0A5A9NWT2_9TELE</name>
<dbReference type="Pfam" id="PF03020">
    <property type="entry name" value="LEM"/>
    <property type="match status" value="1"/>
</dbReference>
<dbReference type="AlphaFoldDB" id="A0A5A9NWT2"/>
<dbReference type="InterPro" id="IPR011015">
    <property type="entry name" value="LEM/LEM-like_dom_sf"/>
</dbReference>
<dbReference type="PROSITE" id="PS50954">
    <property type="entry name" value="LEM"/>
    <property type="match status" value="1"/>
</dbReference>
<feature type="region of interest" description="Disordered" evidence="1">
    <location>
        <begin position="41"/>
        <end position="62"/>
    </location>
</feature>
<protein>
    <recommendedName>
        <fullName evidence="3">LEM domain-containing protein</fullName>
    </recommendedName>
</protein>
<feature type="domain" description="LEM" evidence="3">
    <location>
        <begin position="1"/>
        <end position="43"/>
    </location>
</feature>
<dbReference type="PANTHER" id="PTHR12019">
    <property type="entry name" value="LAMINA-ASSOCIATED POLYPEPTIDE THYMOPOIETIN"/>
    <property type="match status" value="1"/>
</dbReference>
<keyword evidence="2" id="KW-0812">Transmembrane</keyword>
<dbReference type="InterPro" id="IPR003887">
    <property type="entry name" value="LEM_dom"/>
</dbReference>
<dbReference type="EMBL" id="SOYY01000012">
    <property type="protein sequence ID" value="KAA0714262.1"/>
    <property type="molecule type" value="Genomic_DNA"/>
</dbReference>
<organism evidence="4 5">
    <name type="scientific">Triplophysa tibetana</name>
    <dbReference type="NCBI Taxonomy" id="1572043"/>
    <lineage>
        <taxon>Eukaryota</taxon>
        <taxon>Metazoa</taxon>
        <taxon>Chordata</taxon>
        <taxon>Craniata</taxon>
        <taxon>Vertebrata</taxon>
        <taxon>Euteleostomi</taxon>
        <taxon>Actinopterygii</taxon>
        <taxon>Neopterygii</taxon>
        <taxon>Teleostei</taxon>
        <taxon>Ostariophysi</taxon>
        <taxon>Cypriniformes</taxon>
        <taxon>Nemacheilidae</taxon>
        <taxon>Triplophysa</taxon>
    </lineage>
</organism>
<evidence type="ECO:0000313" key="4">
    <source>
        <dbReference type="EMBL" id="KAA0714262.1"/>
    </source>
</evidence>
<evidence type="ECO:0000259" key="3">
    <source>
        <dbReference type="PROSITE" id="PS50954"/>
    </source>
</evidence>
<gene>
    <name evidence="4" type="ORF">E1301_Tti007410</name>
</gene>
<dbReference type="SMART" id="SM00540">
    <property type="entry name" value="LEM"/>
    <property type="match status" value="1"/>
</dbReference>
<dbReference type="Proteomes" id="UP000324632">
    <property type="component" value="Chromosome 12"/>
</dbReference>
<proteinExistence type="predicted"/>
<feature type="region of interest" description="Disordered" evidence="1">
    <location>
        <begin position="137"/>
        <end position="156"/>
    </location>
</feature>
<feature type="compositionally biased region" description="Polar residues" evidence="1">
    <location>
        <begin position="137"/>
        <end position="147"/>
    </location>
</feature>
<dbReference type="Gene3D" id="1.10.720.40">
    <property type="match status" value="1"/>
</dbReference>
<comment type="caution">
    <text evidence="4">The sequence shown here is derived from an EMBL/GenBank/DDBJ whole genome shotgun (WGS) entry which is preliminary data.</text>
</comment>
<dbReference type="InterPro" id="IPR051656">
    <property type="entry name" value="LEM_domain"/>
</dbReference>
<keyword evidence="5" id="KW-1185">Reference proteome</keyword>
<evidence type="ECO:0000256" key="2">
    <source>
        <dbReference type="SAM" id="Phobius"/>
    </source>
</evidence>
<evidence type="ECO:0000256" key="1">
    <source>
        <dbReference type="SAM" id="MobiDB-lite"/>
    </source>
</evidence>
<sequence>MLSSKSMDEIRWLLDDYGIKHGPVVESTRALYEKKLREAMAKQRKKPQSDRTNYREEAEEVTYVHRDRPAQYDLVSDRTRPDQRWAEYTHEAPIYRAQAYRNMSQSTNSHYDLVSNRWGDYTDEPPIYRSQASNRYMSQSRNLPSESQSKEPSENGSTRLVPLWLKILVFLIVSGVLFLVFINMETADPINRLT</sequence>
<reference evidence="4 5" key="1">
    <citation type="journal article" date="2019" name="Mol. Ecol. Resour.">
        <title>Chromosome-level genome assembly of Triplophysa tibetana, a fish adapted to the harsh high-altitude environment of the Tibetan Plateau.</title>
        <authorList>
            <person name="Yang X."/>
            <person name="Liu H."/>
            <person name="Ma Z."/>
            <person name="Zou Y."/>
            <person name="Zou M."/>
            <person name="Mao Y."/>
            <person name="Li X."/>
            <person name="Wang H."/>
            <person name="Chen T."/>
            <person name="Wang W."/>
            <person name="Yang R."/>
        </authorList>
    </citation>
    <scope>NUCLEOTIDE SEQUENCE [LARGE SCALE GENOMIC DNA]</scope>
    <source>
        <strain evidence="4">TTIB1903HZAU</strain>
        <tissue evidence="4">Muscle</tissue>
    </source>
</reference>
<dbReference type="SUPFAM" id="SSF63451">
    <property type="entry name" value="LEM domain"/>
    <property type="match status" value="1"/>
</dbReference>
<evidence type="ECO:0000313" key="5">
    <source>
        <dbReference type="Proteomes" id="UP000324632"/>
    </source>
</evidence>
<keyword evidence="2" id="KW-0472">Membrane</keyword>